<dbReference type="AlphaFoldDB" id="A0A9D4Q0P4"/>
<dbReference type="EMBL" id="JABSTV010001249">
    <property type="protein sequence ID" value="KAH7961810.1"/>
    <property type="molecule type" value="Genomic_DNA"/>
</dbReference>
<dbReference type="Pfam" id="PF10545">
    <property type="entry name" value="MADF_DNA_bdg"/>
    <property type="match status" value="1"/>
</dbReference>
<evidence type="ECO:0000313" key="2">
    <source>
        <dbReference type="EMBL" id="KAH7961810.1"/>
    </source>
</evidence>
<dbReference type="GO" id="GO:0005634">
    <property type="term" value="C:nucleus"/>
    <property type="evidence" value="ECO:0007669"/>
    <property type="project" value="TreeGrafter"/>
</dbReference>
<dbReference type="SMART" id="SM00595">
    <property type="entry name" value="MADF"/>
    <property type="match status" value="1"/>
</dbReference>
<name>A0A9D4Q0P4_RHISA</name>
<evidence type="ECO:0000259" key="1">
    <source>
        <dbReference type="PROSITE" id="PS51029"/>
    </source>
</evidence>
<comment type="caution">
    <text evidence="2">The sequence shown here is derived from an EMBL/GenBank/DDBJ whole genome shotgun (WGS) entry which is preliminary data.</text>
</comment>
<evidence type="ECO:0000313" key="3">
    <source>
        <dbReference type="Proteomes" id="UP000821837"/>
    </source>
</evidence>
<dbReference type="InterPro" id="IPR039353">
    <property type="entry name" value="TF_Adf1"/>
</dbReference>
<reference evidence="2" key="2">
    <citation type="submission" date="2021-09" db="EMBL/GenBank/DDBJ databases">
        <authorList>
            <person name="Jia N."/>
            <person name="Wang J."/>
            <person name="Shi W."/>
            <person name="Du L."/>
            <person name="Sun Y."/>
            <person name="Zhan W."/>
            <person name="Jiang J."/>
            <person name="Wang Q."/>
            <person name="Zhang B."/>
            <person name="Ji P."/>
            <person name="Sakyi L.B."/>
            <person name="Cui X."/>
            <person name="Yuan T."/>
            <person name="Jiang B."/>
            <person name="Yang W."/>
            <person name="Lam T.T.-Y."/>
            <person name="Chang Q."/>
            <person name="Ding S."/>
            <person name="Wang X."/>
            <person name="Zhu J."/>
            <person name="Ruan X."/>
            <person name="Zhao L."/>
            <person name="Wei J."/>
            <person name="Que T."/>
            <person name="Du C."/>
            <person name="Cheng J."/>
            <person name="Dai P."/>
            <person name="Han X."/>
            <person name="Huang E."/>
            <person name="Gao Y."/>
            <person name="Liu J."/>
            <person name="Shao H."/>
            <person name="Ye R."/>
            <person name="Li L."/>
            <person name="Wei W."/>
            <person name="Wang X."/>
            <person name="Wang C."/>
            <person name="Huo Q."/>
            <person name="Li W."/>
            <person name="Guo W."/>
            <person name="Chen H."/>
            <person name="Chen S."/>
            <person name="Zhou L."/>
            <person name="Zhou L."/>
            <person name="Ni X."/>
            <person name="Tian J."/>
            <person name="Zhou Y."/>
            <person name="Sheng Y."/>
            <person name="Liu T."/>
            <person name="Pan Y."/>
            <person name="Xia L."/>
            <person name="Li J."/>
            <person name="Zhao F."/>
            <person name="Cao W."/>
        </authorList>
    </citation>
    <scope>NUCLEOTIDE SEQUENCE</scope>
    <source>
        <strain evidence="2">Rsan-2018</strain>
        <tissue evidence="2">Larvae</tissue>
    </source>
</reference>
<organism evidence="2 3">
    <name type="scientific">Rhipicephalus sanguineus</name>
    <name type="common">Brown dog tick</name>
    <name type="synonym">Ixodes sanguineus</name>
    <dbReference type="NCBI Taxonomy" id="34632"/>
    <lineage>
        <taxon>Eukaryota</taxon>
        <taxon>Metazoa</taxon>
        <taxon>Ecdysozoa</taxon>
        <taxon>Arthropoda</taxon>
        <taxon>Chelicerata</taxon>
        <taxon>Arachnida</taxon>
        <taxon>Acari</taxon>
        <taxon>Parasitiformes</taxon>
        <taxon>Ixodida</taxon>
        <taxon>Ixodoidea</taxon>
        <taxon>Ixodidae</taxon>
        <taxon>Rhipicephalinae</taxon>
        <taxon>Rhipicephalus</taxon>
        <taxon>Rhipicephalus</taxon>
    </lineage>
</organism>
<proteinExistence type="predicted"/>
<dbReference type="GO" id="GO:0005667">
    <property type="term" value="C:transcription regulator complex"/>
    <property type="evidence" value="ECO:0007669"/>
    <property type="project" value="TreeGrafter"/>
</dbReference>
<sequence>MSEPPAFSAELLIDAIKQHPVLFDKSHLRYKEVEFKKELWMRIAADLGVTGKCTAPPATCQTKFKNLKDSFTKLKSKIKDKSKSGAGAADIPSVKWRHFEAMVPIMEKVYVEPIICSNISFQLSRGCGLPS</sequence>
<dbReference type="GO" id="GO:0006357">
    <property type="term" value="P:regulation of transcription by RNA polymerase II"/>
    <property type="evidence" value="ECO:0007669"/>
    <property type="project" value="TreeGrafter"/>
</dbReference>
<gene>
    <name evidence="2" type="ORF">HPB52_012243</name>
</gene>
<dbReference type="Proteomes" id="UP000821837">
    <property type="component" value="Chromosome 3"/>
</dbReference>
<dbReference type="InterPro" id="IPR006578">
    <property type="entry name" value="MADF-dom"/>
</dbReference>
<dbReference type="PANTHER" id="PTHR12243:SF69">
    <property type="entry name" value="SI:CH73-59F11.3"/>
    <property type="match status" value="1"/>
</dbReference>
<accession>A0A9D4Q0P4</accession>
<dbReference type="PROSITE" id="PS51029">
    <property type="entry name" value="MADF"/>
    <property type="match status" value="1"/>
</dbReference>
<feature type="domain" description="MADF" evidence="1">
    <location>
        <begin position="11"/>
        <end position="110"/>
    </location>
</feature>
<keyword evidence="3" id="KW-1185">Reference proteome</keyword>
<reference evidence="2" key="1">
    <citation type="journal article" date="2020" name="Cell">
        <title>Large-Scale Comparative Analyses of Tick Genomes Elucidate Their Genetic Diversity and Vector Capacities.</title>
        <authorList>
            <consortium name="Tick Genome and Microbiome Consortium (TIGMIC)"/>
            <person name="Jia N."/>
            <person name="Wang J."/>
            <person name="Shi W."/>
            <person name="Du L."/>
            <person name="Sun Y."/>
            <person name="Zhan W."/>
            <person name="Jiang J.F."/>
            <person name="Wang Q."/>
            <person name="Zhang B."/>
            <person name="Ji P."/>
            <person name="Bell-Sakyi L."/>
            <person name="Cui X.M."/>
            <person name="Yuan T.T."/>
            <person name="Jiang B.G."/>
            <person name="Yang W.F."/>
            <person name="Lam T.T."/>
            <person name="Chang Q.C."/>
            <person name="Ding S.J."/>
            <person name="Wang X.J."/>
            <person name="Zhu J.G."/>
            <person name="Ruan X.D."/>
            <person name="Zhao L."/>
            <person name="Wei J.T."/>
            <person name="Ye R.Z."/>
            <person name="Que T.C."/>
            <person name="Du C.H."/>
            <person name="Zhou Y.H."/>
            <person name="Cheng J.X."/>
            <person name="Dai P.F."/>
            <person name="Guo W.B."/>
            <person name="Han X.H."/>
            <person name="Huang E.J."/>
            <person name="Li L.F."/>
            <person name="Wei W."/>
            <person name="Gao Y.C."/>
            <person name="Liu J.Z."/>
            <person name="Shao H.Z."/>
            <person name="Wang X."/>
            <person name="Wang C.C."/>
            <person name="Yang T.C."/>
            <person name="Huo Q.B."/>
            <person name="Li W."/>
            <person name="Chen H.Y."/>
            <person name="Chen S.E."/>
            <person name="Zhou L.G."/>
            <person name="Ni X.B."/>
            <person name="Tian J.H."/>
            <person name="Sheng Y."/>
            <person name="Liu T."/>
            <person name="Pan Y.S."/>
            <person name="Xia L.Y."/>
            <person name="Li J."/>
            <person name="Zhao F."/>
            <person name="Cao W.C."/>
        </authorList>
    </citation>
    <scope>NUCLEOTIDE SEQUENCE</scope>
    <source>
        <strain evidence="2">Rsan-2018</strain>
    </source>
</reference>
<dbReference type="PANTHER" id="PTHR12243">
    <property type="entry name" value="MADF DOMAIN TRANSCRIPTION FACTOR"/>
    <property type="match status" value="1"/>
</dbReference>
<protein>
    <recommendedName>
        <fullName evidence="1">MADF domain-containing protein</fullName>
    </recommendedName>
</protein>
<dbReference type="VEuPathDB" id="VectorBase:RSAN_043588"/>